<keyword evidence="2" id="KW-1185">Reference proteome</keyword>
<protein>
    <submittedName>
        <fullName evidence="1">Uncharacterized protein</fullName>
    </submittedName>
</protein>
<sequence>MHPSPGAQFTELRSLAWIIHELLCGDPKPIAVHGLQTLLLNDSAFLYT</sequence>
<reference evidence="1 2" key="1">
    <citation type="submission" date="2013-05" db="EMBL/GenBank/DDBJ databases">
        <title>Draft genome sequence of Rubidibacter lacunae KORDI 51-2.</title>
        <authorList>
            <person name="Choi D.H."/>
            <person name="Noh J.H."/>
            <person name="Kwon K.-K."/>
            <person name="Lee J.-H."/>
            <person name="Ryu J.-Y."/>
        </authorList>
    </citation>
    <scope>NUCLEOTIDE SEQUENCE [LARGE SCALE GENOMIC DNA]</scope>
    <source>
        <strain evidence="1 2">KORDI 51-2</strain>
    </source>
</reference>
<dbReference type="AlphaFoldDB" id="U5DN72"/>
<evidence type="ECO:0000313" key="2">
    <source>
        <dbReference type="Proteomes" id="UP000016960"/>
    </source>
</evidence>
<accession>U5DN72</accession>
<dbReference type="Proteomes" id="UP000016960">
    <property type="component" value="Unassembled WGS sequence"/>
</dbReference>
<comment type="caution">
    <text evidence="1">The sequence shown here is derived from an EMBL/GenBank/DDBJ whole genome shotgun (WGS) entry which is preliminary data.</text>
</comment>
<name>U5DN72_9CHRO</name>
<proteinExistence type="predicted"/>
<organism evidence="1 2">
    <name type="scientific">Rubidibacter lacunae KORDI 51-2</name>
    <dbReference type="NCBI Taxonomy" id="582515"/>
    <lineage>
        <taxon>Bacteria</taxon>
        <taxon>Bacillati</taxon>
        <taxon>Cyanobacteriota</taxon>
        <taxon>Cyanophyceae</taxon>
        <taxon>Oscillatoriophycideae</taxon>
        <taxon>Chroococcales</taxon>
        <taxon>Aphanothecaceae</taxon>
        <taxon>Rubidibacter</taxon>
    </lineage>
</organism>
<dbReference type="InParanoid" id="U5DN72"/>
<dbReference type="EMBL" id="ASSJ01000035">
    <property type="protein sequence ID" value="ERN42069.1"/>
    <property type="molecule type" value="Genomic_DNA"/>
</dbReference>
<gene>
    <name evidence="1" type="ORF">KR51_00014050</name>
</gene>
<evidence type="ECO:0000313" key="1">
    <source>
        <dbReference type="EMBL" id="ERN42069.1"/>
    </source>
</evidence>